<dbReference type="RefSeq" id="WP_129604944.1">
    <property type="nucleotide sequence ID" value="NZ_CP035544.1"/>
</dbReference>
<evidence type="ECO:0000313" key="3">
    <source>
        <dbReference type="EMBL" id="QBA64570.1"/>
    </source>
</evidence>
<feature type="transmembrane region" description="Helical" evidence="1">
    <location>
        <begin position="67"/>
        <end position="88"/>
    </location>
</feature>
<dbReference type="AlphaFoldDB" id="A0A411EAU8"/>
<dbReference type="EMBL" id="CP035544">
    <property type="protein sequence ID" value="QBA64570.1"/>
    <property type="molecule type" value="Genomic_DNA"/>
</dbReference>
<keyword evidence="4" id="KW-1185">Reference proteome</keyword>
<dbReference type="InterPro" id="IPR036691">
    <property type="entry name" value="Endo/exonu/phosph_ase_sf"/>
</dbReference>
<dbReference type="GO" id="GO:0006506">
    <property type="term" value="P:GPI anchor biosynthetic process"/>
    <property type="evidence" value="ECO:0007669"/>
    <property type="project" value="TreeGrafter"/>
</dbReference>
<reference evidence="3 4" key="1">
    <citation type="submission" date="2019-01" db="EMBL/GenBank/DDBJ databases">
        <title>Muriicola soli sp. nov., isolated from soil.</title>
        <authorList>
            <person name="Kang H.J."/>
            <person name="Kim S.B."/>
        </authorList>
    </citation>
    <scope>NUCLEOTIDE SEQUENCE [LARGE SCALE GENOMIC DNA]</scope>
    <source>
        <strain evidence="3 4">MMS17-SY002</strain>
    </source>
</reference>
<organism evidence="3 4">
    <name type="scientific">Muriicola soli</name>
    <dbReference type="NCBI Taxonomy" id="2507538"/>
    <lineage>
        <taxon>Bacteria</taxon>
        <taxon>Pseudomonadati</taxon>
        <taxon>Bacteroidota</taxon>
        <taxon>Flavobacteriia</taxon>
        <taxon>Flavobacteriales</taxon>
        <taxon>Flavobacteriaceae</taxon>
        <taxon>Muriicola</taxon>
    </lineage>
</organism>
<keyword evidence="1" id="KW-0472">Membrane</keyword>
<feature type="transmembrane region" description="Helical" evidence="1">
    <location>
        <begin position="37"/>
        <end position="60"/>
    </location>
</feature>
<dbReference type="GO" id="GO:0003824">
    <property type="term" value="F:catalytic activity"/>
    <property type="evidence" value="ECO:0007669"/>
    <property type="project" value="InterPro"/>
</dbReference>
<dbReference type="PANTHER" id="PTHR14859">
    <property type="entry name" value="CALCOFLUOR WHITE HYPERSENSITIVE PROTEIN PRECURSOR"/>
    <property type="match status" value="1"/>
</dbReference>
<proteinExistence type="predicted"/>
<dbReference type="GO" id="GO:0016020">
    <property type="term" value="C:membrane"/>
    <property type="evidence" value="ECO:0007669"/>
    <property type="project" value="GOC"/>
</dbReference>
<feature type="domain" description="Endonuclease/exonuclease/phosphatase" evidence="2">
    <location>
        <begin position="104"/>
        <end position="331"/>
    </location>
</feature>
<dbReference type="Gene3D" id="3.60.10.10">
    <property type="entry name" value="Endonuclease/exonuclease/phosphatase"/>
    <property type="match status" value="1"/>
</dbReference>
<name>A0A411EAU8_9FLAO</name>
<dbReference type="SUPFAM" id="SSF56219">
    <property type="entry name" value="DNase I-like"/>
    <property type="match status" value="1"/>
</dbReference>
<gene>
    <name evidence="3" type="ORF">EQY75_08545</name>
</gene>
<dbReference type="InterPro" id="IPR005135">
    <property type="entry name" value="Endo/exonuclease/phosphatase"/>
</dbReference>
<protein>
    <recommendedName>
        <fullName evidence="2">Endonuclease/exonuclease/phosphatase domain-containing protein</fullName>
    </recommendedName>
</protein>
<feature type="transmembrane region" description="Helical" evidence="1">
    <location>
        <begin position="12"/>
        <end position="31"/>
    </location>
</feature>
<dbReference type="CDD" id="cd09084">
    <property type="entry name" value="EEP-2"/>
    <property type="match status" value="1"/>
</dbReference>
<accession>A0A411EAU8</accession>
<dbReference type="InterPro" id="IPR051916">
    <property type="entry name" value="GPI-anchor_lipid_remodeler"/>
</dbReference>
<dbReference type="OrthoDB" id="635146at2"/>
<keyword evidence="1" id="KW-1133">Transmembrane helix</keyword>
<dbReference type="Pfam" id="PF03372">
    <property type="entry name" value="Exo_endo_phos"/>
    <property type="match status" value="1"/>
</dbReference>
<keyword evidence="1" id="KW-0812">Transmembrane</keyword>
<dbReference type="PANTHER" id="PTHR14859:SF15">
    <property type="entry name" value="ENDONUCLEASE_EXONUCLEASE_PHOSPHATASE DOMAIN-CONTAINING PROTEIN"/>
    <property type="match status" value="1"/>
</dbReference>
<sequence>MRLTSFSAKLMRWITLSSSGLLFVFSIYITLIDSQVVFLDLLVLFTPYLVGLNFILGFGYALIRSKLLFIPLMALVLWFLVLGPFLVFTTGDENKSPEDISILSYNVMEFIGNYRDRPSDIQDKILDFVSAQDADILCFQEFASTRVSREKLSSYPYNFVYSPRGDKRFAPLSIFSRYPIISSGALDFENTLNNTIYVDVLVNADTLRIYNVHLQSMRIRPGSIKRENPINLYNRLGNTIERQKKQAGQILEHSRDVAHPVVFCGDFNNTQYSKVYRILKEDKEDSFLESGNGLGNTLLFKFLPFRIDYVLVDEELEISGHQNFDIRLSDHTPIKATFRFQNP</sequence>
<dbReference type="KEGG" id="mur:EQY75_08545"/>
<evidence type="ECO:0000256" key="1">
    <source>
        <dbReference type="SAM" id="Phobius"/>
    </source>
</evidence>
<dbReference type="Proteomes" id="UP000290889">
    <property type="component" value="Chromosome"/>
</dbReference>
<evidence type="ECO:0000259" key="2">
    <source>
        <dbReference type="Pfam" id="PF03372"/>
    </source>
</evidence>
<evidence type="ECO:0000313" key="4">
    <source>
        <dbReference type="Proteomes" id="UP000290889"/>
    </source>
</evidence>